<evidence type="ECO:0000259" key="3">
    <source>
        <dbReference type="Pfam" id="PF01266"/>
    </source>
</evidence>
<sequence>MEPRGREQALPGNGNYLGASSPTRERHVTVSPECHFNSAVIGAGNIGLAVAYYLVTRHHIREVVVIDDLNLLSLTSAQSGENYRNWWPNPIMAEFTDHSIDLLEDIASQTGDRIQMTRRGYALVTRRSRPEDLINELYAGYGSDAERIIRIHDGGPAGGYQAPEVDDWRTSPSGVDVLLDKELIRATFPGYADDVAAILHIRRAGSISGQQLGQYMLEAIRAAGGRLLRGKVVGIERGSAFRLDLQTPDGPRAVSADRLVNAAGPYFADIATMLGEQLPVSCVFQQKIAFEDREAAISRKMPFTIDLDGQQIAWTDEEREVLGEDPSTARFLKAMPGGIHCRPDGAEGGRWIKLGWAYNHATSDPHAEDPIDPQFPDIVLRGASRLHPGLKSYIGRLPRNAHHYGGYYTLTDENWPLVGPMATPGAFMAGALSGFGTMAACAAGELCAAWLTGSAVPDYAHTLTLARYGDPALMARIAAEKKGHL</sequence>
<gene>
    <name evidence="4" type="ORF">E8M01_13715</name>
</gene>
<dbReference type="KEGG" id="pstg:E8M01_13715"/>
<feature type="region of interest" description="Disordered" evidence="2">
    <location>
        <begin position="1"/>
        <end position="24"/>
    </location>
</feature>
<dbReference type="GO" id="GO:0005737">
    <property type="term" value="C:cytoplasm"/>
    <property type="evidence" value="ECO:0007669"/>
    <property type="project" value="TreeGrafter"/>
</dbReference>
<evidence type="ECO:0000256" key="1">
    <source>
        <dbReference type="ARBA" id="ARBA00023002"/>
    </source>
</evidence>
<organism evidence="4 5">
    <name type="scientific">Phreatobacter stygius</name>
    <dbReference type="NCBI Taxonomy" id="1940610"/>
    <lineage>
        <taxon>Bacteria</taxon>
        <taxon>Pseudomonadati</taxon>
        <taxon>Pseudomonadota</taxon>
        <taxon>Alphaproteobacteria</taxon>
        <taxon>Hyphomicrobiales</taxon>
        <taxon>Phreatobacteraceae</taxon>
        <taxon>Phreatobacter</taxon>
    </lineage>
</organism>
<proteinExistence type="predicted"/>
<dbReference type="AlphaFoldDB" id="A0A4D7B160"/>
<dbReference type="GO" id="GO:0016491">
    <property type="term" value="F:oxidoreductase activity"/>
    <property type="evidence" value="ECO:0007669"/>
    <property type="project" value="UniProtKB-KW"/>
</dbReference>
<dbReference type="Pfam" id="PF01266">
    <property type="entry name" value="DAO"/>
    <property type="match status" value="1"/>
</dbReference>
<dbReference type="OrthoDB" id="9772081at2"/>
<evidence type="ECO:0000313" key="4">
    <source>
        <dbReference type="EMBL" id="QCI65175.1"/>
    </source>
</evidence>
<keyword evidence="5" id="KW-1185">Reference proteome</keyword>
<dbReference type="SUPFAM" id="SSF51905">
    <property type="entry name" value="FAD/NAD(P)-binding domain"/>
    <property type="match status" value="1"/>
</dbReference>
<feature type="domain" description="FAD dependent oxidoreductase" evidence="3">
    <location>
        <begin position="39"/>
        <end position="450"/>
    </location>
</feature>
<protein>
    <submittedName>
        <fullName evidence="4">FAD-binding oxidoreductase</fullName>
    </submittedName>
</protein>
<dbReference type="PANTHER" id="PTHR13847">
    <property type="entry name" value="SARCOSINE DEHYDROGENASE-RELATED"/>
    <property type="match status" value="1"/>
</dbReference>
<dbReference type="InterPro" id="IPR036188">
    <property type="entry name" value="FAD/NAD-bd_sf"/>
</dbReference>
<accession>A0A4D7B160</accession>
<dbReference type="RefSeq" id="WP_136960623.1">
    <property type="nucleotide sequence ID" value="NZ_CP039690.1"/>
</dbReference>
<name>A0A4D7B160_9HYPH</name>
<dbReference type="Proteomes" id="UP000298781">
    <property type="component" value="Chromosome"/>
</dbReference>
<dbReference type="EMBL" id="CP039690">
    <property type="protein sequence ID" value="QCI65175.1"/>
    <property type="molecule type" value="Genomic_DNA"/>
</dbReference>
<dbReference type="PANTHER" id="PTHR13847:SF287">
    <property type="entry name" value="FAD-DEPENDENT OXIDOREDUCTASE DOMAIN-CONTAINING PROTEIN 1"/>
    <property type="match status" value="1"/>
</dbReference>
<dbReference type="Gene3D" id="3.50.50.60">
    <property type="entry name" value="FAD/NAD(P)-binding domain"/>
    <property type="match status" value="2"/>
</dbReference>
<dbReference type="Gene3D" id="3.30.9.10">
    <property type="entry name" value="D-Amino Acid Oxidase, subunit A, domain 2"/>
    <property type="match status" value="2"/>
</dbReference>
<reference evidence="4 5" key="1">
    <citation type="submission" date="2019-04" db="EMBL/GenBank/DDBJ databases">
        <title>Phreatobacter aquaticus sp. nov.</title>
        <authorList>
            <person name="Choi A."/>
        </authorList>
    </citation>
    <scope>NUCLEOTIDE SEQUENCE [LARGE SCALE GENOMIC DNA]</scope>
    <source>
        <strain evidence="4 5">KCTC 52518</strain>
    </source>
</reference>
<keyword evidence="1" id="KW-0560">Oxidoreductase</keyword>
<evidence type="ECO:0000313" key="5">
    <source>
        <dbReference type="Proteomes" id="UP000298781"/>
    </source>
</evidence>
<dbReference type="InterPro" id="IPR006076">
    <property type="entry name" value="FAD-dep_OxRdtase"/>
</dbReference>
<evidence type="ECO:0000256" key="2">
    <source>
        <dbReference type="SAM" id="MobiDB-lite"/>
    </source>
</evidence>